<evidence type="ECO:0000313" key="17">
    <source>
        <dbReference type="Proteomes" id="UP000051679"/>
    </source>
</evidence>
<comment type="pathway">
    <text evidence="2 14">Cofactor biosynthesis; FMN biosynthesis; FMN from riboflavin (ATP route): step 1/1.</text>
</comment>
<comment type="caution">
    <text evidence="16">The sequence shown here is derived from an EMBL/GenBank/DDBJ whole genome shotgun (WGS) entry which is preliminary data.</text>
</comment>
<dbReference type="Pfam" id="PF01687">
    <property type="entry name" value="Flavokinase"/>
    <property type="match status" value="1"/>
</dbReference>
<evidence type="ECO:0000313" key="16">
    <source>
        <dbReference type="EMBL" id="KRM55713.1"/>
    </source>
</evidence>
<keyword evidence="5 14" id="KW-0808">Transferase</keyword>
<proteinExistence type="inferred from homology"/>
<dbReference type="NCBIfam" id="TIGR00083">
    <property type="entry name" value="ribF"/>
    <property type="match status" value="1"/>
</dbReference>
<dbReference type="InterPro" id="IPR015865">
    <property type="entry name" value="Riboflavin_kinase_bac/euk"/>
</dbReference>
<evidence type="ECO:0000256" key="10">
    <source>
        <dbReference type="ARBA" id="ARBA00022840"/>
    </source>
</evidence>
<evidence type="ECO:0000256" key="9">
    <source>
        <dbReference type="ARBA" id="ARBA00022827"/>
    </source>
</evidence>
<comment type="catalytic activity">
    <reaction evidence="13 14">
        <text>FMN + ATP + H(+) = FAD + diphosphate</text>
        <dbReference type="Rhea" id="RHEA:17237"/>
        <dbReference type="ChEBI" id="CHEBI:15378"/>
        <dbReference type="ChEBI" id="CHEBI:30616"/>
        <dbReference type="ChEBI" id="CHEBI:33019"/>
        <dbReference type="ChEBI" id="CHEBI:57692"/>
        <dbReference type="ChEBI" id="CHEBI:58210"/>
        <dbReference type="EC" id="2.7.7.2"/>
    </reaction>
</comment>
<dbReference type="InterPro" id="IPR023465">
    <property type="entry name" value="Riboflavin_kinase_dom_sf"/>
</dbReference>
<evidence type="ECO:0000256" key="5">
    <source>
        <dbReference type="ARBA" id="ARBA00022679"/>
    </source>
</evidence>
<keyword evidence="7 14" id="KW-0547">Nucleotide-binding</keyword>
<sequence length="319" mass="35093">MEGKMQQIKIVPPLQPSQVPSTPIVLVLGFFDGVHRGHQAVIAAGRAEADRLNLPLAVMTFNEHPAIVYGGADAKTFKYLSTEHRKAALMAKNAVDILYTVTFTPAFSRLQPQAFVDQYLVGLNAHTVVAGFDYTYGKKEIANMSRLPEYAQGRFQIIEVGKHTDADAKISSTRIRQALAAADVDTANRLLGYDYQTTGVVVHGLARGRELGFPTANIQTPVHETLPGIGIYVVQLKVDGQWYGGMASVGRNVTFGDGQAITVEINLFDFHADIYGQSVLVRWRHYLRGEVKFTGAAGLVTQLHLDEANSREFLRQHQS</sequence>
<dbReference type="GO" id="GO:0008531">
    <property type="term" value="F:riboflavin kinase activity"/>
    <property type="evidence" value="ECO:0007669"/>
    <property type="project" value="UniProtKB-UniRule"/>
</dbReference>
<dbReference type="GO" id="GO:0006747">
    <property type="term" value="P:FAD biosynthetic process"/>
    <property type="evidence" value="ECO:0007669"/>
    <property type="project" value="UniProtKB-UniRule"/>
</dbReference>
<evidence type="ECO:0000259" key="15">
    <source>
        <dbReference type="SMART" id="SM00904"/>
    </source>
</evidence>
<dbReference type="Gene3D" id="3.40.50.620">
    <property type="entry name" value="HUPs"/>
    <property type="match status" value="1"/>
</dbReference>
<dbReference type="InterPro" id="IPR014729">
    <property type="entry name" value="Rossmann-like_a/b/a_fold"/>
</dbReference>
<dbReference type="Pfam" id="PF06574">
    <property type="entry name" value="FAD_syn"/>
    <property type="match status" value="1"/>
</dbReference>
<reference evidence="16 17" key="1">
    <citation type="journal article" date="2015" name="Genome Announc.">
        <title>Expanding the biotechnology potential of lactobacilli through comparative genomics of 213 strains and associated genera.</title>
        <authorList>
            <person name="Sun Z."/>
            <person name="Harris H.M."/>
            <person name="McCann A."/>
            <person name="Guo C."/>
            <person name="Argimon S."/>
            <person name="Zhang W."/>
            <person name="Yang X."/>
            <person name="Jeffery I.B."/>
            <person name="Cooney J.C."/>
            <person name="Kagawa T.F."/>
            <person name="Liu W."/>
            <person name="Song Y."/>
            <person name="Salvetti E."/>
            <person name="Wrobel A."/>
            <person name="Rasinkangas P."/>
            <person name="Parkhill J."/>
            <person name="Rea M.C."/>
            <person name="O'Sullivan O."/>
            <person name="Ritari J."/>
            <person name="Douillard F.P."/>
            <person name="Paul Ross R."/>
            <person name="Yang R."/>
            <person name="Briner A.E."/>
            <person name="Felis G.E."/>
            <person name="de Vos W.M."/>
            <person name="Barrangou R."/>
            <person name="Klaenhammer T.R."/>
            <person name="Caufield P.W."/>
            <person name="Cui Y."/>
            <person name="Zhang H."/>
            <person name="O'Toole P.W."/>
        </authorList>
    </citation>
    <scope>NUCLEOTIDE SEQUENCE [LARGE SCALE GENOMIC DNA]</scope>
    <source>
        <strain evidence="16 17">DSM 20505</strain>
    </source>
</reference>
<keyword evidence="6 14" id="KW-0548">Nucleotidyltransferase</keyword>
<keyword evidence="9 14" id="KW-0274">FAD</keyword>
<keyword evidence="3 14" id="KW-0285">Flavoprotein</keyword>
<evidence type="ECO:0000256" key="7">
    <source>
        <dbReference type="ARBA" id="ARBA00022741"/>
    </source>
</evidence>
<dbReference type="InterPro" id="IPR015864">
    <property type="entry name" value="FAD_synthase"/>
</dbReference>
<dbReference type="PANTHER" id="PTHR22749">
    <property type="entry name" value="RIBOFLAVIN KINASE/FMN ADENYLYLTRANSFERASE"/>
    <property type="match status" value="1"/>
</dbReference>
<evidence type="ECO:0000256" key="1">
    <source>
        <dbReference type="ARBA" id="ARBA00004726"/>
    </source>
</evidence>
<evidence type="ECO:0000256" key="2">
    <source>
        <dbReference type="ARBA" id="ARBA00005201"/>
    </source>
</evidence>
<keyword evidence="8 14" id="KW-0418">Kinase</keyword>
<dbReference type="UniPathway" id="UPA00277">
    <property type="reaction ID" value="UER00407"/>
</dbReference>
<accession>A0A0R1ZL44</accession>
<evidence type="ECO:0000256" key="3">
    <source>
        <dbReference type="ARBA" id="ARBA00022630"/>
    </source>
</evidence>
<dbReference type="InterPro" id="IPR002606">
    <property type="entry name" value="Riboflavin_kinase_bac"/>
</dbReference>
<dbReference type="SMART" id="SM00904">
    <property type="entry name" value="Flavokinase"/>
    <property type="match status" value="1"/>
</dbReference>
<dbReference type="GO" id="GO:0003919">
    <property type="term" value="F:FMN adenylyltransferase activity"/>
    <property type="evidence" value="ECO:0007669"/>
    <property type="project" value="UniProtKB-UniRule"/>
</dbReference>
<gene>
    <name evidence="16" type="ORF">FC18_GL001087</name>
</gene>
<dbReference type="GO" id="GO:0009231">
    <property type="term" value="P:riboflavin biosynthetic process"/>
    <property type="evidence" value="ECO:0007669"/>
    <property type="project" value="InterPro"/>
</dbReference>
<dbReference type="EC" id="2.7.7.2" evidence="14"/>
<dbReference type="PATRIC" id="fig|1291052.5.peg.1104"/>
<dbReference type="PIRSF" id="PIRSF004491">
    <property type="entry name" value="FAD_Synth"/>
    <property type="match status" value="1"/>
</dbReference>
<dbReference type="UniPathway" id="UPA00276">
    <property type="reaction ID" value="UER00406"/>
</dbReference>
<comment type="pathway">
    <text evidence="1 14">Cofactor biosynthesis; FAD biosynthesis; FAD from FMN: step 1/1.</text>
</comment>
<dbReference type="FunFam" id="3.40.50.620:FF:000021">
    <property type="entry name" value="Riboflavin biosynthesis protein"/>
    <property type="match status" value="1"/>
</dbReference>
<keyword evidence="4 14" id="KW-0288">FMN</keyword>
<evidence type="ECO:0000256" key="14">
    <source>
        <dbReference type="PIRNR" id="PIRNR004491"/>
    </source>
</evidence>
<name>A0A0R1ZL44_9LACO</name>
<evidence type="ECO:0000256" key="8">
    <source>
        <dbReference type="ARBA" id="ARBA00022777"/>
    </source>
</evidence>
<dbReference type="GO" id="GO:0005524">
    <property type="term" value="F:ATP binding"/>
    <property type="evidence" value="ECO:0007669"/>
    <property type="project" value="UniProtKB-UniRule"/>
</dbReference>
<keyword evidence="17" id="KW-1185">Reference proteome</keyword>
<evidence type="ECO:0000256" key="11">
    <source>
        <dbReference type="ARBA" id="ARBA00023268"/>
    </source>
</evidence>
<evidence type="ECO:0000256" key="12">
    <source>
        <dbReference type="ARBA" id="ARBA00047880"/>
    </source>
</evidence>
<dbReference type="SUPFAM" id="SSF82114">
    <property type="entry name" value="Riboflavin kinase-like"/>
    <property type="match status" value="1"/>
</dbReference>
<evidence type="ECO:0000256" key="4">
    <source>
        <dbReference type="ARBA" id="ARBA00022643"/>
    </source>
</evidence>
<evidence type="ECO:0000256" key="13">
    <source>
        <dbReference type="ARBA" id="ARBA00049494"/>
    </source>
</evidence>
<dbReference type="GO" id="GO:0009398">
    <property type="term" value="P:FMN biosynthetic process"/>
    <property type="evidence" value="ECO:0007669"/>
    <property type="project" value="UniProtKB-UniRule"/>
</dbReference>
<dbReference type="EC" id="2.7.1.26" evidence="14"/>
<organism evidence="16 17">
    <name type="scientific">Lacticaseibacillus sharpeae JCM 1186 = DSM 20505</name>
    <dbReference type="NCBI Taxonomy" id="1291052"/>
    <lineage>
        <taxon>Bacteria</taxon>
        <taxon>Bacillati</taxon>
        <taxon>Bacillota</taxon>
        <taxon>Bacilli</taxon>
        <taxon>Lactobacillales</taxon>
        <taxon>Lactobacillaceae</taxon>
        <taxon>Lacticaseibacillus</taxon>
    </lineage>
</organism>
<comment type="catalytic activity">
    <reaction evidence="12 14">
        <text>riboflavin + ATP = FMN + ADP + H(+)</text>
        <dbReference type="Rhea" id="RHEA:14357"/>
        <dbReference type="ChEBI" id="CHEBI:15378"/>
        <dbReference type="ChEBI" id="CHEBI:30616"/>
        <dbReference type="ChEBI" id="CHEBI:57986"/>
        <dbReference type="ChEBI" id="CHEBI:58210"/>
        <dbReference type="ChEBI" id="CHEBI:456216"/>
        <dbReference type="EC" id="2.7.1.26"/>
    </reaction>
</comment>
<evidence type="ECO:0000256" key="6">
    <source>
        <dbReference type="ARBA" id="ARBA00022695"/>
    </source>
</evidence>
<feature type="domain" description="Riboflavin kinase" evidence="15">
    <location>
        <begin position="190"/>
        <end position="315"/>
    </location>
</feature>
<dbReference type="EMBL" id="AYYO01000014">
    <property type="protein sequence ID" value="KRM55713.1"/>
    <property type="molecule type" value="Genomic_DNA"/>
</dbReference>
<dbReference type="STRING" id="1291052.FC18_GL001087"/>
<dbReference type="InterPro" id="IPR023468">
    <property type="entry name" value="Riboflavin_kinase"/>
</dbReference>
<dbReference type="CDD" id="cd02064">
    <property type="entry name" value="FAD_synthetase_N"/>
    <property type="match status" value="1"/>
</dbReference>
<protein>
    <recommendedName>
        <fullName evidence="14">Riboflavin biosynthesis protein</fullName>
    </recommendedName>
    <domain>
        <recommendedName>
            <fullName evidence="14">Riboflavin kinase</fullName>
            <ecNumber evidence="14">2.7.1.26</ecNumber>
        </recommendedName>
        <alternativeName>
            <fullName evidence="14">Flavokinase</fullName>
        </alternativeName>
    </domain>
    <domain>
        <recommendedName>
            <fullName evidence="14">FMN adenylyltransferase</fullName>
            <ecNumber evidence="14">2.7.7.2</ecNumber>
        </recommendedName>
        <alternativeName>
            <fullName evidence="14">FAD pyrophosphorylase</fullName>
        </alternativeName>
        <alternativeName>
            <fullName evidence="14">FAD synthase</fullName>
        </alternativeName>
    </domain>
</protein>
<keyword evidence="11" id="KW-0511">Multifunctional enzyme</keyword>
<dbReference type="Gene3D" id="2.40.30.30">
    <property type="entry name" value="Riboflavin kinase-like"/>
    <property type="match status" value="1"/>
</dbReference>
<keyword evidence="10 14" id="KW-0067">ATP-binding</keyword>
<dbReference type="SUPFAM" id="SSF52374">
    <property type="entry name" value="Nucleotidylyl transferase"/>
    <property type="match status" value="1"/>
</dbReference>
<dbReference type="AlphaFoldDB" id="A0A0R1ZL44"/>
<comment type="similarity">
    <text evidence="14">Belongs to the ribF family.</text>
</comment>
<dbReference type="Proteomes" id="UP000051679">
    <property type="component" value="Unassembled WGS sequence"/>
</dbReference>
<dbReference type="PANTHER" id="PTHR22749:SF6">
    <property type="entry name" value="RIBOFLAVIN KINASE"/>
    <property type="match status" value="1"/>
</dbReference>